<organism evidence="2 3">
    <name type="scientific">Gigaspora margarita</name>
    <dbReference type="NCBI Taxonomy" id="4874"/>
    <lineage>
        <taxon>Eukaryota</taxon>
        <taxon>Fungi</taxon>
        <taxon>Fungi incertae sedis</taxon>
        <taxon>Mucoromycota</taxon>
        <taxon>Glomeromycotina</taxon>
        <taxon>Glomeromycetes</taxon>
        <taxon>Diversisporales</taxon>
        <taxon>Gigasporaceae</taxon>
        <taxon>Gigaspora</taxon>
    </lineage>
</organism>
<feature type="region of interest" description="Disordered" evidence="1">
    <location>
        <begin position="148"/>
        <end position="168"/>
    </location>
</feature>
<dbReference type="EMBL" id="WTPW01000021">
    <property type="protein sequence ID" value="KAF0558421.1"/>
    <property type="molecule type" value="Genomic_DNA"/>
</dbReference>
<evidence type="ECO:0000256" key="1">
    <source>
        <dbReference type="SAM" id="MobiDB-lite"/>
    </source>
</evidence>
<gene>
    <name evidence="2" type="ORF">F8M41_009311</name>
</gene>
<feature type="compositionally biased region" description="Polar residues" evidence="1">
    <location>
        <begin position="31"/>
        <end position="63"/>
    </location>
</feature>
<protein>
    <submittedName>
        <fullName evidence="2">Uncharacterized protein</fullName>
    </submittedName>
</protein>
<accession>A0A8H4B490</accession>
<evidence type="ECO:0000313" key="2">
    <source>
        <dbReference type="EMBL" id="KAF0558421.1"/>
    </source>
</evidence>
<comment type="caution">
    <text evidence="2">The sequence shown here is derived from an EMBL/GenBank/DDBJ whole genome shotgun (WGS) entry which is preliminary data.</text>
</comment>
<reference evidence="2 3" key="1">
    <citation type="journal article" date="2019" name="Environ. Microbiol.">
        <title>At the nexus of three kingdoms: the genome of the mycorrhizal fungus Gigaspora margarita provides insights into plant, endobacterial and fungal interactions.</title>
        <authorList>
            <person name="Venice F."/>
            <person name="Ghignone S."/>
            <person name="Salvioli di Fossalunga A."/>
            <person name="Amselem J."/>
            <person name="Novero M."/>
            <person name="Xianan X."/>
            <person name="Sedzielewska Toro K."/>
            <person name="Morin E."/>
            <person name="Lipzen A."/>
            <person name="Grigoriev I.V."/>
            <person name="Henrissat B."/>
            <person name="Martin F.M."/>
            <person name="Bonfante P."/>
        </authorList>
    </citation>
    <scope>NUCLEOTIDE SEQUENCE [LARGE SCALE GENOMIC DNA]</scope>
    <source>
        <strain evidence="2 3">BEG34</strain>
    </source>
</reference>
<dbReference type="AlphaFoldDB" id="A0A8H4B490"/>
<dbReference type="Proteomes" id="UP000439903">
    <property type="component" value="Unassembled WGS sequence"/>
</dbReference>
<sequence length="168" mass="18634">MQMLITLLISISDNEATNSALKRAQKRKPSKQATNSSVPNKIRKYNSTQSSHKTLSRNETVNQRYEKEDATSLIDHKNNDLIFSQVSSSDNESDNGIYGDDISSLLHIDDISSPLHGDDISPVYRNDVLSPAHRNDVSSVYKNDISSPVHKNNISLPNRGNGNITLSL</sequence>
<keyword evidence="3" id="KW-1185">Reference proteome</keyword>
<name>A0A8H4B490_GIGMA</name>
<feature type="region of interest" description="Disordered" evidence="1">
    <location>
        <begin position="20"/>
        <end position="66"/>
    </location>
</feature>
<evidence type="ECO:0000313" key="3">
    <source>
        <dbReference type="Proteomes" id="UP000439903"/>
    </source>
</evidence>
<proteinExistence type="predicted"/>